<evidence type="ECO:0000256" key="1">
    <source>
        <dbReference type="ARBA" id="ARBA00001946"/>
    </source>
</evidence>
<protein>
    <submittedName>
        <fullName evidence="4">ADP-ribose pyrophosphatase</fullName>
        <ecNumber evidence="4">3.6.1.13</ecNumber>
    </submittedName>
</protein>
<dbReference type="Pfam" id="PF00293">
    <property type="entry name" value="NUDIX"/>
    <property type="match status" value="1"/>
</dbReference>
<dbReference type="EC" id="3.6.1.13" evidence="4"/>
<comment type="caution">
    <text evidence="4">The sequence shown here is derived from an EMBL/GenBank/DDBJ whole genome shotgun (WGS) entry which is preliminary data.</text>
</comment>
<dbReference type="EMBL" id="JAGGLG010000011">
    <property type="protein sequence ID" value="MBP2018253.1"/>
    <property type="molecule type" value="Genomic_DNA"/>
</dbReference>
<dbReference type="PROSITE" id="PS51462">
    <property type="entry name" value="NUDIX"/>
    <property type="match status" value="1"/>
</dbReference>
<comment type="cofactor">
    <cofactor evidence="1">
        <name>Mg(2+)</name>
        <dbReference type="ChEBI" id="CHEBI:18420"/>
    </cofactor>
</comment>
<dbReference type="Proteomes" id="UP001519289">
    <property type="component" value="Unassembled WGS sequence"/>
</dbReference>
<accession>A0ABS4JRT8</accession>
<name>A0ABS4JRT8_9FIRM</name>
<dbReference type="CDD" id="cd03424">
    <property type="entry name" value="NUDIX_ADPRase_Nudt5_UGPPase_Nudt14"/>
    <property type="match status" value="1"/>
</dbReference>
<dbReference type="InterPro" id="IPR020084">
    <property type="entry name" value="NUDIX_hydrolase_CS"/>
</dbReference>
<dbReference type="Gene3D" id="3.90.79.10">
    <property type="entry name" value="Nucleoside Triphosphate Pyrophosphohydrolase"/>
    <property type="match status" value="1"/>
</dbReference>
<dbReference type="InterPro" id="IPR015797">
    <property type="entry name" value="NUDIX_hydrolase-like_dom_sf"/>
</dbReference>
<keyword evidence="2 4" id="KW-0378">Hydrolase</keyword>
<dbReference type="SUPFAM" id="SSF55811">
    <property type="entry name" value="Nudix"/>
    <property type="match status" value="1"/>
</dbReference>
<evidence type="ECO:0000313" key="4">
    <source>
        <dbReference type="EMBL" id="MBP2018253.1"/>
    </source>
</evidence>
<feature type="domain" description="Nudix hydrolase" evidence="3">
    <location>
        <begin position="21"/>
        <end position="150"/>
    </location>
</feature>
<dbReference type="PANTHER" id="PTHR11839:SF18">
    <property type="entry name" value="NUDIX HYDROLASE DOMAIN-CONTAINING PROTEIN"/>
    <property type="match status" value="1"/>
</dbReference>
<evidence type="ECO:0000313" key="5">
    <source>
        <dbReference type="Proteomes" id="UP001519289"/>
    </source>
</evidence>
<reference evidence="4 5" key="1">
    <citation type="submission" date="2021-03" db="EMBL/GenBank/DDBJ databases">
        <title>Genomic Encyclopedia of Type Strains, Phase IV (KMG-IV): sequencing the most valuable type-strain genomes for metagenomic binning, comparative biology and taxonomic classification.</title>
        <authorList>
            <person name="Goeker M."/>
        </authorList>
    </citation>
    <scope>NUCLEOTIDE SEQUENCE [LARGE SCALE GENOMIC DNA]</scope>
    <source>
        <strain evidence="4 5">DSM 27138</strain>
    </source>
</reference>
<dbReference type="RefSeq" id="WP_209466386.1">
    <property type="nucleotide sequence ID" value="NZ_JAGGLG010000011.1"/>
</dbReference>
<organism evidence="4 5">
    <name type="scientific">Symbiobacterium terraclitae</name>
    <dbReference type="NCBI Taxonomy" id="557451"/>
    <lineage>
        <taxon>Bacteria</taxon>
        <taxon>Bacillati</taxon>
        <taxon>Bacillota</taxon>
        <taxon>Clostridia</taxon>
        <taxon>Eubacteriales</taxon>
        <taxon>Symbiobacteriaceae</taxon>
        <taxon>Symbiobacterium</taxon>
    </lineage>
</organism>
<dbReference type="InterPro" id="IPR000086">
    <property type="entry name" value="NUDIX_hydrolase_dom"/>
</dbReference>
<gene>
    <name evidence="4" type="ORF">J2Z79_001654</name>
</gene>
<evidence type="ECO:0000256" key="2">
    <source>
        <dbReference type="ARBA" id="ARBA00022801"/>
    </source>
</evidence>
<dbReference type="PROSITE" id="PS00893">
    <property type="entry name" value="NUDIX_BOX"/>
    <property type="match status" value="1"/>
</dbReference>
<proteinExistence type="predicted"/>
<keyword evidence="5" id="KW-1185">Reference proteome</keyword>
<evidence type="ECO:0000259" key="3">
    <source>
        <dbReference type="PROSITE" id="PS51462"/>
    </source>
</evidence>
<dbReference type="PANTHER" id="PTHR11839">
    <property type="entry name" value="UDP/ADP-SUGAR PYROPHOSPHATASE"/>
    <property type="match status" value="1"/>
</dbReference>
<dbReference type="GO" id="GO:0047631">
    <property type="term" value="F:ADP-ribose diphosphatase activity"/>
    <property type="evidence" value="ECO:0007669"/>
    <property type="project" value="UniProtKB-EC"/>
</dbReference>
<sequence>MYEIRPVTVTVRGKEFVRDVVQHPGSVCILGLTTEDKIILVRQHRPGMGRTSLELPGGRIRPGEAPADAARREMEAETGYRPKNPELIARFFPAPGYSSEEVYCFVSEQLVPGKMSYDESEELSVEFLSYAEAIEAIRTGQISDARSIIALLRWGDLLFGGLGPAERGGA</sequence>